<dbReference type="GO" id="GO:0016036">
    <property type="term" value="P:cellular response to phosphate starvation"/>
    <property type="evidence" value="ECO:0007669"/>
    <property type="project" value="TreeGrafter"/>
</dbReference>
<dbReference type="SMART" id="SM00387">
    <property type="entry name" value="HATPase_c"/>
    <property type="match status" value="1"/>
</dbReference>
<evidence type="ECO:0000256" key="11">
    <source>
        <dbReference type="ARBA" id="ARBA00023012"/>
    </source>
</evidence>
<keyword evidence="12" id="KW-0472">Membrane</keyword>
<dbReference type="InterPro" id="IPR050351">
    <property type="entry name" value="BphY/WalK/GraS-like"/>
</dbReference>
<dbReference type="PANTHER" id="PTHR45453:SF1">
    <property type="entry name" value="PHOSPHATE REGULON SENSOR PROTEIN PHOR"/>
    <property type="match status" value="1"/>
</dbReference>
<evidence type="ECO:0000256" key="7">
    <source>
        <dbReference type="ARBA" id="ARBA00022741"/>
    </source>
</evidence>
<dbReference type="AlphaFoldDB" id="A0A919XAG3"/>
<dbReference type="Pfam" id="PF00512">
    <property type="entry name" value="HisKA"/>
    <property type="match status" value="1"/>
</dbReference>
<accession>A0A919XAG3</accession>
<feature type="domain" description="Histidine kinase" evidence="14">
    <location>
        <begin position="92"/>
        <end position="310"/>
    </location>
</feature>
<dbReference type="SMART" id="SM00388">
    <property type="entry name" value="HisKA"/>
    <property type="match status" value="1"/>
</dbReference>
<dbReference type="CDD" id="cd00082">
    <property type="entry name" value="HisKA"/>
    <property type="match status" value="1"/>
</dbReference>
<keyword evidence="10" id="KW-1133">Transmembrane helix</keyword>
<keyword evidence="4" id="KW-0597">Phosphoprotein</keyword>
<evidence type="ECO:0000313" key="15">
    <source>
        <dbReference type="EMBL" id="GIO28034.1"/>
    </source>
</evidence>
<dbReference type="GO" id="GO:0005524">
    <property type="term" value="F:ATP binding"/>
    <property type="evidence" value="ECO:0007669"/>
    <property type="project" value="UniProtKB-KW"/>
</dbReference>
<dbReference type="GO" id="GO:0005886">
    <property type="term" value="C:plasma membrane"/>
    <property type="evidence" value="ECO:0007669"/>
    <property type="project" value="TreeGrafter"/>
</dbReference>
<reference evidence="15" key="1">
    <citation type="submission" date="2021-03" db="EMBL/GenBank/DDBJ databases">
        <title>Antimicrobial resistance genes in bacteria isolated from Japanese honey, and their potential for conferring macrolide and lincosamide resistance in the American foulbrood pathogen Paenibacillus larvae.</title>
        <authorList>
            <person name="Okamoto M."/>
            <person name="Kumagai M."/>
            <person name="Kanamori H."/>
            <person name="Takamatsu D."/>
        </authorList>
    </citation>
    <scope>NUCLEOTIDE SEQUENCE</scope>
    <source>
        <strain evidence="15">J43TS3</strain>
    </source>
</reference>
<keyword evidence="9" id="KW-0067">ATP-binding</keyword>
<keyword evidence="8 15" id="KW-0418">Kinase</keyword>
<dbReference type="FunFam" id="3.30.565.10:FF:000013">
    <property type="entry name" value="Two-component sensor histidine kinase"/>
    <property type="match status" value="1"/>
</dbReference>
<keyword evidence="16" id="KW-1185">Reference proteome</keyword>
<evidence type="ECO:0000256" key="3">
    <source>
        <dbReference type="ARBA" id="ARBA00012438"/>
    </source>
</evidence>
<dbReference type="Gene3D" id="1.10.287.130">
    <property type="match status" value="1"/>
</dbReference>
<evidence type="ECO:0000256" key="1">
    <source>
        <dbReference type="ARBA" id="ARBA00000085"/>
    </source>
</evidence>
<name>A0A919XAG3_9BACI</name>
<evidence type="ECO:0000256" key="13">
    <source>
        <dbReference type="SAM" id="Coils"/>
    </source>
</evidence>
<dbReference type="RefSeq" id="WP_212921492.1">
    <property type="nucleotide sequence ID" value="NZ_BORP01000005.1"/>
</dbReference>
<dbReference type="SUPFAM" id="SSF47384">
    <property type="entry name" value="Homodimeric domain of signal transducing histidine kinase"/>
    <property type="match status" value="1"/>
</dbReference>
<dbReference type="EC" id="2.7.13.3" evidence="3"/>
<comment type="catalytic activity">
    <reaction evidence="1">
        <text>ATP + protein L-histidine = ADP + protein N-phospho-L-histidine.</text>
        <dbReference type="EC" id="2.7.13.3"/>
    </reaction>
</comment>
<dbReference type="InterPro" id="IPR003594">
    <property type="entry name" value="HATPase_dom"/>
</dbReference>
<protein>
    <recommendedName>
        <fullName evidence="3">histidine kinase</fullName>
        <ecNumber evidence="3">2.7.13.3</ecNumber>
    </recommendedName>
</protein>
<gene>
    <name evidence="15" type="primary">ycbM</name>
    <name evidence="15" type="ORF">J43TS3_26450</name>
</gene>
<comment type="caution">
    <text evidence="15">The sequence shown here is derived from an EMBL/GenBank/DDBJ whole genome shotgun (WGS) entry which is preliminary data.</text>
</comment>
<dbReference type="GO" id="GO:0004721">
    <property type="term" value="F:phosphoprotein phosphatase activity"/>
    <property type="evidence" value="ECO:0007669"/>
    <property type="project" value="TreeGrafter"/>
</dbReference>
<dbReference type="GO" id="GO:0000155">
    <property type="term" value="F:phosphorelay sensor kinase activity"/>
    <property type="evidence" value="ECO:0007669"/>
    <property type="project" value="InterPro"/>
</dbReference>
<organism evidence="15 16">
    <name type="scientific">Ornithinibacillus bavariensis</name>
    <dbReference type="NCBI Taxonomy" id="545502"/>
    <lineage>
        <taxon>Bacteria</taxon>
        <taxon>Bacillati</taxon>
        <taxon>Bacillota</taxon>
        <taxon>Bacilli</taxon>
        <taxon>Bacillales</taxon>
        <taxon>Bacillaceae</taxon>
        <taxon>Ornithinibacillus</taxon>
    </lineage>
</organism>
<dbReference type="InterPro" id="IPR003661">
    <property type="entry name" value="HisK_dim/P_dom"/>
</dbReference>
<keyword evidence="5" id="KW-0808">Transferase</keyword>
<dbReference type="EMBL" id="BORP01000005">
    <property type="protein sequence ID" value="GIO28034.1"/>
    <property type="molecule type" value="Genomic_DNA"/>
</dbReference>
<evidence type="ECO:0000256" key="2">
    <source>
        <dbReference type="ARBA" id="ARBA00004370"/>
    </source>
</evidence>
<evidence type="ECO:0000259" key="14">
    <source>
        <dbReference type="PROSITE" id="PS50109"/>
    </source>
</evidence>
<dbReference type="Gene3D" id="3.30.565.10">
    <property type="entry name" value="Histidine kinase-like ATPase, C-terminal domain"/>
    <property type="match status" value="1"/>
</dbReference>
<dbReference type="InterPro" id="IPR005467">
    <property type="entry name" value="His_kinase_dom"/>
</dbReference>
<dbReference type="InterPro" id="IPR004358">
    <property type="entry name" value="Sig_transdc_His_kin-like_C"/>
</dbReference>
<keyword evidence="11" id="KW-0902">Two-component regulatory system</keyword>
<dbReference type="SUPFAM" id="SSF55874">
    <property type="entry name" value="ATPase domain of HSP90 chaperone/DNA topoisomerase II/histidine kinase"/>
    <property type="match status" value="1"/>
</dbReference>
<keyword evidence="7" id="KW-0547">Nucleotide-binding</keyword>
<evidence type="ECO:0000256" key="10">
    <source>
        <dbReference type="ARBA" id="ARBA00022989"/>
    </source>
</evidence>
<evidence type="ECO:0000256" key="6">
    <source>
        <dbReference type="ARBA" id="ARBA00022692"/>
    </source>
</evidence>
<keyword evidence="6" id="KW-0812">Transmembrane</keyword>
<comment type="subcellular location">
    <subcellularLocation>
        <location evidence="2">Membrane</location>
    </subcellularLocation>
</comment>
<feature type="coiled-coil region" evidence="13">
    <location>
        <begin position="62"/>
        <end position="89"/>
    </location>
</feature>
<dbReference type="Pfam" id="PF02518">
    <property type="entry name" value="HATPase_c"/>
    <property type="match status" value="1"/>
</dbReference>
<dbReference type="PANTHER" id="PTHR45453">
    <property type="entry name" value="PHOSPHATE REGULON SENSOR PROTEIN PHOR"/>
    <property type="match status" value="1"/>
</dbReference>
<keyword evidence="13" id="KW-0175">Coiled coil</keyword>
<evidence type="ECO:0000256" key="4">
    <source>
        <dbReference type="ARBA" id="ARBA00022553"/>
    </source>
</evidence>
<dbReference type="PRINTS" id="PR00344">
    <property type="entry name" value="BCTRLSENSOR"/>
</dbReference>
<dbReference type="Proteomes" id="UP000676917">
    <property type="component" value="Unassembled WGS sequence"/>
</dbReference>
<sequence length="311" mass="36147">MIVILLCFIFSLIALNLIQYIQRKNRDTHLDYLAEKLEQILERETMERLLLMTDDKKLQALLININKLLDKHQQEIAKYNQSRHSMKRMLTNISHDLKTPLTVVLGYIEMVQKDETIKQNEQERLLLQVHRKTVEIIDFMNAFFDLARLESGDKEIPLTKINVNEICKDNLLSFYDIVQLNGLTIDFQLPDDPIHVLGNKEALDRVLQNLLSNAIQYGSDGNILGLTLSVNEKHVYIEVWDKGKGIEEQKQDLVFERMFTLEESRNKAFYGSGLGLTITKRLLEQMNGTIHVQSIPYEKTVFTVALPRITY</sequence>
<evidence type="ECO:0000256" key="8">
    <source>
        <dbReference type="ARBA" id="ARBA00022777"/>
    </source>
</evidence>
<evidence type="ECO:0000313" key="16">
    <source>
        <dbReference type="Proteomes" id="UP000676917"/>
    </source>
</evidence>
<dbReference type="InterPro" id="IPR036097">
    <property type="entry name" value="HisK_dim/P_sf"/>
</dbReference>
<evidence type="ECO:0000256" key="9">
    <source>
        <dbReference type="ARBA" id="ARBA00022840"/>
    </source>
</evidence>
<dbReference type="PROSITE" id="PS50109">
    <property type="entry name" value="HIS_KIN"/>
    <property type="match status" value="1"/>
</dbReference>
<evidence type="ECO:0000256" key="5">
    <source>
        <dbReference type="ARBA" id="ARBA00022679"/>
    </source>
</evidence>
<proteinExistence type="predicted"/>
<evidence type="ECO:0000256" key="12">
    <source>
        <dbReference type="ARBA" id="ARBA00023136"/>
    </source>
</evidence>
<dbReference type="InterPro" id="IPR036890">
    <property type="entry name" value="HATPase_C_sf"/>
</dbReference>